<reference evidence="2 3" key="1">
    <citation type="journal article" date="2024" name="G3 (Bethesda)">
        <title>Genome assembly of Hibiscus sabdariffa L. provides insights into metabolisms of medicinal natural products.</title>
        <authorList>
            <person name="Kim T."/>
        </authorList>
    </citation>
    <scope>NUCLEOTIDE SEQUENCE [LARGE SCALE GENOMIC DNA]</scope>
    <source>
        <strain evidence="2">TK-2024</strain>
        <tissue evidence="2">Old leaves</tissue>
    </source>
</reference>
<organism evidence="2 3">
    <name type="scientific">Hibiscus sabdariffa</name>
    <name type="common">roselle</name>
    <dbReference type="NCBI Taxonomy" id="183260"/>
    <lineage>
        <taxon>Eukaryota</taxon>
        <taxon>Viridiplantae</taxon>
        <taxon>Streptophyta</taxon>
        <taxon>Embryophyta</taxon>
        <taxon>Tracheophyta</taxon>
        <taxon>Spermatophyta</taxon>
        <taxon>Magnoliopsida</taxon>
        <taxon>eudicotyledons</taxon>
        <taxon>Gunneridae</taxon>
        <taxon>Pentapetalae</taxon>
        <taxon>rosids</taxon>
        <taxon>malvids</taxon>
        <taxon>Malvales</taxon>
        <taxon>Malvaceae</taxon>
        <taxon>Malvoideae</taxon>
        <taxon>Hibiscus</taxon>
    </lineage>
</organism>
<name>A0ABR2FXW9_9ROSI</name>
<evidence type="ECO:0000256" key="1">
    <source>
        <dbReference type="SAM" id="MobiDB-lite"/>
    </source>
</evidence>
<feature type="compositionally biased region" description="Basic and acidic residues" evidence="1">
    <location>
        <begin position="119"/>
        <end position="134"/>
    </location>
</feature>
<proteinExistence type="predicted"/>
<evidence type="ECO:0000313" key="2">
    <source>
        <dbReference type="EMBL" id="KAK8589114.1"/>
    </source>
</evidence>
<keyword evidence="3" id="KW-1185">Reference proteome</keyword>
<dbReference type="Proteomes" id="UP001472677">
    <property type="component" value="Unassembled WGS sequence"/>
</dbReference>
<feature type="region of interest" description="Disordered" evidence="1">
    <location>
        <begin position="101"/>
        <end position="134"/>
    </location>
</feature>
<comment type="caution">
    <text evidence="2">The sequence shown here is derived from an EMBL/GenBank/DDBJ whole genome shotgun (WGS) entry which is preliminary data.</text>
</comment>
<sequence>MNSICRRRKSNIALSFTNFYLKLAETKVDYPLSTQIANALTPSQELAEVGKVSILIATNVARRIEEVIEVEIGDIVFQVGVKEVGFNDGTSYPLCNTGIRSLSKSEGSDESTGVSKSDSGTRVDVECSDRSRPSMEEEALQTMCTERNGINGVSRDEEALMGQINLSELMGGEPNTLPVTSIEGLEKAGSRGSVDLRGINEEIGEDCVGLIHKDSIGELGLGSGPMSIVGPVLNRNEGELVNIPKEAMGLDVLKDGGNCDPPLVKNLTWADKVKLNVGQHGLRDNPVVGASDVVLEGGFIAECEEIKGRRRKGKARKGFIKESVLLLCFGCWFGRSQF</sequence>
<gene>
    <name evidence="2" type="ORF">V6N12_023520</name>
</gene>
<evidence type="ECO:0000313" key="3">
    <source>
        <dbReference type="Proteomes" id="UP001472677"/>
    </source>
</evidence>
<protein>
    <submittedName>
        <fullName evidence="2">Uncharacterized protein</fullName>
    </submittedName>
</protein>
<feature type="compositionally biased region" description="Polar residues" evidence="1">
    <location>
        <begin position="101"/>
        <end position="118"/>
    </location>
</feature>
<dbReference type="EMBL" id="JBBPBM010000004">
    <property type="protein sequence ID" value="KAK8589114.1"/>
    <property type="molecule type" value="Genomic_DNA"/>
</dbReference>
<accession>A0ABR2FXW9</accession>